<dbReference type="PATRIC" id="fig|162209.4.peg.1825"/>
<dbReference type="Proteomes" id="UP000061660">
    <property type="component" value="Chromosome"/>
</dbReference>
<name>A0A0U2UJK3_9BACL</name>
<evidence type="ECO:0000313" key="1">
    <source>
        <dbReference type="EMBL" id="ALS22097.1"/>
    </source>
</evidence>
<dbReference type="OrthoDB" id="2880387at2"/>
<evidence type="ECO:0000313" key="2">
    <source>
        <dbReference type="Proteomes" id="UP000061660"/>
    </source>
</evidence>
<gene>
    <name evidence="1" type="ORF">IJ22_17230</name>
</gene>
<dbReference type="RefSeq" id="WP_062408422.1">
    <property type="nucleotide sequence ID" value="NZ_CP013652.1"/>
</dbReference>
<sequence>MRNYEEILATKIDQKLKSVVCNKCGKTSEVTWNEHDHEYWGHEDMHHVDVTFEEEDNKYRSKCWLFDLCDECLVGFVKTFKHAPDWFRGNYGHSTQRIFEEWVSNGCKSYDRF</sequence>
<proteinExistence type="predicted"/>
<dbReference type="STRING" id="162209.IJ22_17230"/>
<keyword evidence="2" id="KW-1185">Reference proteome</keyword>
<protein>
    <submittedName>
        <fullName evidence="1">Uncharacterized protein</fullName>
    </submittedName>
</protein>
<dbReference type="KEGG" id="pnp:IJ22_17230"/>
<reference evidence="1 2" key="2">
    <citation type="journal article" date="2016" name="Genome Announc.">
        <title>Complete Genome Sequences of Two Interactive Moderate Thermophiles, Paenibacillus napthalenovorans 32O-Y and Paenibacillus sp. 32O-W.</title>
        <authorList>
            <person name="Butler R.R.III."/>
            <person name="Wang J."/>
            <person name="Stark B.C."/>
            <person name="Pombert J.F."/>
        </authorList>
    </citation>
    <scope>NUCLEOTIDE SEQUENCE [LARGE SCALE GENOMIC DNA]</scope>
    <source>
        <strain evidence="1 2">32O-Y</strain>
    </source>
</reference>
<dbReference type="EMBL" id="CP013652">
    <property type="protein sequence ID" value="ALS22097.1"/>
    <property type="molecule type" value="Genomic_DNA"/>
</dbReference>
<reference evidence="2" key="1">
    <citation type="submission" date="2015-12" db="EMBL/GenBank/DDBJ databases">
        <title>Complete genome sequences of two moderately thermophilic Paenibacillus species.</title>
        <authorList>
            <person name="Butler R.III."/>
            <person name="Wang J."/>
            <person name="Stark B.C."/>
            <person name="Pombert J.-F."/>
        </authorList>
    </citation>
    <scope>NUCLEOTIDE SEQUENCE [LARGE SCALE GENOMIC DNA]</scope>
    <source>
        <strain evidence="2">32O-Y</strain>
    </source>
</reference>
<dbReference type="AlphaFoldDB" id="A0A0U2UJK3"/>
<accession>A0A0U2UJK3</accession>
<organism evidence="1 2">
    <name type="scientific">Paenibacillus naphthalenovorans</name>
    <dbReference type="NCBI Taxonomy" id="162209"/>
    <lineage>
        <taxon>Bacteria</taxon>
        <taxon>Bacillati</taxon>
        <taxon>Bacillota</taxon>
        <taxon>Bacilli</taxon>
        <taxon>Bacillales</taxon>
        <taxon>Paenibacillaceae</taxon>
        <taxon>Paenibacillus</taxon>
    </lineage>
</organism>